<dbReference type="Proteomes" id="UP001447188">
    <property type="component" value="Unassembled WGS sequence"/>
</dbReference>
<gene>
    <name evidence="1" type="ORF">Q9L58_005644</name>
</gene>
<proteinExistence type="predicted"/>
<sequence length="185" mass="20891">MCTDPVPPIVRSIYRTQREYSRLALLAESDLAYHAECLALKSGLSFADLPSIPPGAWIYFHPPLAGRNGRLHYTHDLHPSAEPMSKAAAISLIHSVVAFATQLTEWARGLRKECAVLYCPLQTIDEAPSCLGYRKEICWEWNQPIVEVLQKWDRVAERQDELERWVGGAKVWIAHLEDAVTGVTR</sequence>
<dbReference type="EMBL" id="JBBBZM010000070">
    <property type="protein sequence ID" value="KAL0635436.1"/>
    <property type="molecule type" value="Genomic_DNA"/>
</dbReference>
<name>A0ABR3GHM1_9PEZI</name>
<evidence type="ECO:0000313" key="1">
    <source>
        <dbReference type="EMBL" id="KAL0635436.1"/>
    </source>
</evidence>
<accession>A0ABR3GHM1</accession>
<protein>
    <submittedName>
        <fullName evidence="1">Uncharacterized protein</fullName>
    </submittedName>
</protein>
<comment type="caution">
    <text evidence="1">The sequence shown here is derived from an EMBL/GenBank/DDBJ whole genome shotgun (WGS) entry which is preliminary data.</text>
</comment>
<organism evidence="1 2">
    <name type="scientific">Discina gigas</name>
    <dbReference type="NCBI Taxonomy" id="1032678"/>
    <lineage>
        <taxon>Eukaryota</taxon>
        <taxon>Fungi</taxon>
        <taxon>Dikarya</taxon>
        <taxon>Ascomycota</taxon>
        <taxon>Pezizomycotina</taxon>
        <taxon>Pezizomycetes</taxon>
        <taxon>Pezizales</taxon>
        <taxon>Discinaceae</taxon>
        <taxon>Discina</taxon>
    </lineage>
</organism>
<evidence type="ECO:0000313" key="2">
    <source>
        <dbReference type="Proteomes" id="UP001447188"/>
    </source>
</evidence>
<reference evidence="1 2" key="1">
    <citation type="submission" date="2024-02" db="EMBL/GenBank/DDBJ databases">
        <title>Discinaceae phylogenomics.</title>
        <authorList>
            <person name="Dirks A.C."/>
            <person name="James T.Y."/>
        </authorList>
    </citation>
    <scope>NUCLEOTIDE SEQUENCE [LARGE SCALE GENOMIC DNA]</scope>
    <source>
        <strain evidence="1 2">ACD0624</strain>
    </source>
</reference>
<keyword evidence="2" id="KW-1185">Reference proteome</keyword>